<dbReference type="SUPFAM" id="SSF51735">
    <property type="entry name" value="NAD(P)-binding Rossmann-fold domains"/>
    <property type="match status" value="1"/>
</dbReference>
<evidence type="ECO:0000313" key="5">
    <source>
        <dbReference type="EMBL" id="RKS88208.1"/>
    </source>
</evidence>
<keyword evidence="7" id="KW-1185">Reference proteome</keyword>
<organism evidence="4 6">
    <name type="scientific">Sphingosinicella microcystinivorans</name>
    <dbReference type="NCBI Taxonomy" id="335406"/>
    <lineage>
        <taxon>Bacteria</taxon>
        <taxon>Pseudomonadati</taxon>
        <taxon>Pseudomonadota</taxon>
        <taxon>Alphaproteobacteria</taxon>
        <taxon>Sphingomonadales</taxon>
        <taxon>Sphingosinicellaceae</taxon>
        <taxon>Sphingosinicella</taxon>
    </lineage>
</organism>
<evidence type="ECO:0000313" key="6">
    <source>
        <dbReference type="Proteomes" id="UP000275727"/>
    </source>
</evidence>
<evidence type="ECO:0000256" key="2">
    <source>
        <dbReference type="SAM" id="Phobius"/>
    </source>
</evidence>
<evidence type="ECO:0000259" key="3">
    <source>
        <dbReference type="PROSITE" id="PS51201"/>
    </source>
</evidence>
<dbReference type="GO" id="GO:0034220">
    <property type="term" value="P:monoatomic ion transmembrane transport"/>
    <property type="evidence" value="ECO:0007669"/>
    <property type="project" value="UniProtKB-KW"/>
</dbReference>
<dbReference type="EMBL" id="RBWX01000009">
    <property type="protein sequence ID" value="RKS88208.1"/>
    <property type="molecule type" value="Genomic_DNA"/>
</dbReference>
<keyword evidence="2" id="KW-1133">Transmembrane helix</keyword>
<accession>A0AAD1D9C9</accession>
<dbReference type="Pfam" id="PF07885">
    <property type="entry name" value="Ion_trans_2"/>
    <property type="match status" value="1"/>
</dbReference>
<keyword evidence="5" id="KW-0813">Transport</keyword>
<reference evidence="5 7" key="2">
    <citation type="submission" date="2018-10" db="EMBL/GenBank/DDBJ databases">
        <title>Genomic Encyclopedia of Type Strains, Phase IV (KMG-IV): sequencing the most valuable type-strain genomes for metagenomic binning, comparative biology and taxonomic classification.</title>
        <authorList>
            <person name="Goeker M."/>
        </authorList>
    </citation>
    <scope>NUCLEOTIDE SEQUENCE [LARGE SCALE GENOMIC DNA]</scope>
    <source>
        <strain evidence="5 7">DSM 19791</strain>
    </source>
</reference>
<feature type="transmembrane region" description="Helical" evidence="2">
    <location>
        <begin position="117"/>
        <end position="136"/>
    </location>
</feature>
<name>A0AAD1D9C9_SPHMI</name>
<keyword evidence="5" id="KW-0406">Ion transport</keyword>
<evidence type="ECO:0000256" key="1">
    <source>
        <dbReference type="ARBA" id="ARBA00004651"/>
    </source>
</evidence>
<dbReference type="RefSeq" id="WP_243445470.1">
    <property type="nucleotide sequence ID" value="NZ_AP018711.1"/>
</dbReference>
<dbReference type="Proteomes" id="UP000275727">
    <property type="component" value="Chromosome"/>
</dbReference>
<feature type="transmembrane region" description="Helical" evidence="2">
    <location>
        <begin position="41"/>
        <end position="61"/>
    </location>
</feature>
<evidence type="ECO:0000313" key="4">
    <source>
        <dbReference type="EMBL" id="BBE36020.1"/>
    </source>
</evidence>
<reference evidence="4 6" key="1">
    <citation type="submission" date="2018-06" db="EMBL/GenBank/DDBJ databases">
        <title>Complete Genome Sequence of the Microcystin-Degrading Bacterium Sphingosinicella microcystinivorans Strain B-9.</title>
        <authorList>
            <person name="Jin H."/>
            <person name="Nishizawa T."/>
            <person name="Guo Y."/>
            <person name="Nishizawa A."/>
            <person name="Park H."/>
            <person name="Kato H."/>
            <person name="Tsuji K."/>
            <person name="Harada K."/>
        </authorList>
    </citation>
    <scope>NUCLEOTIDE SEQUENCE [LARGE SCALE GENOMIC DNA]</scope>
    <source>
        <strain evidence="4 6">B9</strain>
    </source>
</reference>
<dbReference type="PANTHER" id="PTHR43833:SF9">
    <property type="entry name" value="POTASSIUM CHANNEL PROTEIN YUGO-RELATED"/>
    <property type="match status" value="1"/>
</dbReference>
<dbReference type="Proteomes" id="UP000276029">
    <property type="component" value="Unassembled WGS sequence"/>
</dbReference>
<protein>
    <submittedName>
        <fullName evidence="5">Voltage-gated potassium channel</fullName>
    </submittedName>
</protein>
<proteinExistence type="predicted"/>
<evidence type="ECO:0000313" key="7">
    <source>
        <dbReference type="Proteomes" id="UP000276029"/>
    </source>
</evidence>
<dbReference type="InterPro" id="IPR013099">
    <property type="entry name" value="K_chnl_dom"/>
</dbReference>
<gene>
    <name evidence="5" type="ORF">DFR51_2856</name>
    <name evidence="4" type="ORF">SmB9_36780</name>
</gene>
<dbReference type="KEGG" id="smic:SmB9_36780"/>
<dbReference type="AlphaFoldDB" id="A0AAD1D9C9"/>
<keyword evidence="2" id="KW-0812">Transmembrane</keyword>
<dbReference type="InterPro" id="IPR050721">
    <property type="entry name" value="Trk_Ktr_HKT_K-transport"/>
</dbReference>
<dbReference type="GO" id="GO:0005886">
    <property type="term" value="C:plasma membrane"/>
    <property type="evidence" value="ECO:0007669"/>
    <property type="project" value="UniProtKB-SubCell"/>
</dbReference>
<keyword evidence="2" id="KW-0472">Membrane</keyword>
<dbReference type="Pfam" id="PF02254">
    <property type="entry name" value="TrkA_N"/>
    <property type="match status" value="1"/>
</dbReference>
<comment type="subcellular location">
    <subcellularLocation>
        <location evidence="1">Cell membrane</location>
        <topology evidence="1">Multi-pass membrane protein</topology>
    </subcellularLocation>
</comment>
<dbReference type="PANTHER" id="PTHR43833">
    <property type="entry name" value="POTASSIUM CHANNEL PROTEIN 2-RELATED-RELATED"/>
    <property type="match status" value="1"/>
</dbReference>
<dbReference type="InterPro" id="IPR036291">
    <property type="entry name" value="NAD(P)-bd_dom_sf"/>
</dbReference>
<dbReference type="GO" id="GO:0006813">
    <property type="term" value="P:potassium ion transport"/>
    <property type="evidence" value="ECO:0007669"/>
    <property type="project" value="InterPro"/>
</dbReference>
<dbReference type="InterPro" id="IPR003148">
    <property type="entry name" value="RCK_N"/>
</dbReference>
<keyword evidence="5" id="KW-0407">Ion channel</keyword>
<dbReference type="PROSITE" id="PS51201">
    <property type="entry name" value="RCK_N"/>
    <property type="match status" value="1"/>
</dbReference>
<dbReference type="EMBL" id="AP018711">
    <property type="protein sequence ID" value="BBE36020.1"/>
    <property type="molecule type" value="Genomic_DNA"/>
</dbReference>
<feature type="domain" description="RCK N-terminal" evidence="3">
    <location>
        <begin position="149"/>
        <end position="268"/>
    </location>
</feature>
<dbReference type="SUPFAM" id="SSF81324">
    <property type="entry name" value="Voltage-gated potassium channels"/>
    <property type="match status" value="1"/>
</dbReference>
<dbReference type="Gene3D" id="3.40.50.720">
    <property type="entry name" value="NAD(P)-binding Rossmann-like Domain"/>
    <property type="match status" value="1"/>
</dbReference>
<dbReference type="Gene3D" id="1.10.287.70">
    <property type="match status" value="1"/>
</dbReference>
<sequence length="359" mass="38733">MKIEDRLRRVMRPTLPGLLARTRDEGGRLRRPPTFSPLGSLALRVCIVLALLGVALAGHWFDREGYRDANDPENEISFVDAVYFTAVTVTTTGFGDIVPVTNRARLFDAMVVTPIRLFVWLLFLGTAYQFLVQHMWEKWRMKSIRAGLTQHYVVAGYGTTGTAAVEELVANGVDPQRIVVIDPSPARIEAALTVGVMGLEGDATRNETQSLARIEAAESFIACGGRDDTSALLVLTARQLNPNVRISAIIKSEDNEYLVRKAGADTVINPVTLGGHLLARAAGGSHVVNYITDLVTAAGRVQLVERPANADEIGKPLSSCKGGLAVRIIRGDQAIGFWEPGAAIIASGDIILEIVPVTA</sequence>